<keyword evidence="6" id="KW-1185">Reference proteome</keyword>
<name>E1R6A2_SEDSS</name>
<evidence type="ECO:0000259" key="4">
    <source>
        <dbReference type="Pfam" id="PF07729"/>
    </source>
</evidence>
<proteinExistence type="predicted"/>
<dbReference type="eggNOG" id="COG1802">
    <property type="taxonomic scope" value="Bacteria"/>
</dbReference>
<dbReference type="EMBL" id="CP002116">
    <property type="protein sequence ID" value="ADK80867.1"/>
    <property type="molecule type" value="Genomic_DNA"/>
</dbReference>
<dbReference type="KEGG" id="ssm:Spirs_1741"/>
<dbReference type="OrthoDB" id="389878at2"/>
<feature type="domain" description="GntR C-terminal" evidence="4">
    <location>
        <begin position="30"/>
        <end position="70"/>
    </location>
</feature>
<accession>E1R6A2</accession>
<dbReference type="SUPFAM" id="SSF48008">
    <property type="entry name" value="GntR ligand-binding domain-like"/>
    <property type="match status" value="1"/>
</dbReference>
<evidence type="ECO:0000256" key="2">
    <source>
        <dbReference type="ARBA" id="ARBA00023125"/>
    </source>
</evidence>
<dbReference type="Pfam" id="PF07729">
    <property type="entry name" value="FCD"/>
    <property type="match status" value="1"/>
</dbReference>
<evidence type="ECO:0000256" key="3">
    <source>
        <dbReference type="ARBA" id="ARBA00023163"/>
    </source>
</evidence>
<sequence length="87" mass="9871">MIRLERENFVVIKPQYGTFVSEVSIEKGREICDVRSLLESYAARIAAEKITEKQIASLQKSFDHLDVLEKGSEEYSNCDNETSALSL</sequence>
<keyword evidence="1" id="KW-0805">Transcription regulation</keyword>
<evidence type="ECO:0000313" key="5">
    <source>
        <dbReference type="EMBL" id="ADK80867.1"/>
    </source>
</evidence>
<keyword evidence="2" id="KW-0238">DNA-binding</keyword>
<dbReference type="GO" id="GO:0003677">
    <property type="term" value="F:DNA binding"/>
    <property type="evidence" value="ECO:0007669"/>
    <property type="project" value="UniProtKB-KW"/>
</dbReference>
<evidence type="ECO:0000256" key="1">
    <source>
        <dbReference type="ARBA" id="ARBA00023015"/>
    </source>
</evidence>
<dbReference type="PANTHER" id="PTHR43537">
    <property type="entry name" value="TRANSCRIPTIONAL REGULATOR, GNTR FAMILY"/>
    <property type="match status" value="1"/>
</dbReference>
<dbReference type="Gene3D" id="1.10.10.10">
    <property type="entry name" value="Winged helix-like DNA-binding domain superfamily/Winged helix DNA-binding domain"/>
    <property type="match status" value="1"/>
</dbReference>
<evidence type="ECO:0000313" key="6">
    <source>
        <dbReference type="Proteomes" id="UP000002318"/>
    </source>
</evidence>
<dbReference type="InterPro" id="IPR011711">
    <property type="entry name" value="GntR_C"/>
</dbReference>
<dbReference type="InterPro" id="IPR008920">
    <property type="entry name" value="TF_FadR/GntR_C"/>
</dbReference>
<dbReference type="Proteomes" id="UP000002318">
    <property type="component" value="Chromosome"/>
</dbReference>
<gene>
    <name evidence="5" type="ordered locus">Spirs_1741</name>
</gene>
<dbReference type="InterPro" id="IPR036388">
    <property type="entry name" value="WH-like_DNA-bd_sf"/>
</dbReference>
<keyword evidence="3" id="KW-0804">Transcription</keyword>
<reference evidence="5 6" key="1">
    <citation type="journal article" date="2010" name="Stand. Genomic Sci.">
        <title>Complete genome sequence of Spirochaeta smaragdinae type strain (SEBR 4228).</title>
        <authorList>
            <person name="Mavromatis K."/>
            <person name="Yasawong M."/>
            <person name="Chertkov O."/>
            <person name="Lapidus A."/>
            <person name="Lucas S."/>
            <person name="Nolan M."/>
            <person name="Del Rio T.G."/>
            <person name="Tice H."/>
            <person name="Cheng J.F."/>
            <person name="Pitluck S."/>
            <person name="Liolios K."/>
            <person name="Ivanova N."/>
            <person name="Tapia R."/>
            <person name="Han C."/>
            <person name="Bruce D."/>
            <person name="Goodwin L."/>
            <person name="Pati A."/>
            <person name="Chen A."/>
            <person name="Palaniappan K."/>
            <person name="Land M."/>
            <person name="Hauser L."/>
            <person name="Chang Y.J."/>
            <person name="Jeffries C.D."/>
            <person name="Detter J.C."/>
            <person name="Rohde M."/>
            <person name="Brambilla E."/>
            <person name="Spring S."/>
            <person name="Goker M."/>
            <person name="Sikorski J."/>
            <person name="Woyke T."/>
            <person name="Bristow J."/>
            <person name="Eisen J.A."/>
            <person name="Markowitz V."/>
            <person name="Hugenholtz P."/>
            <person name="Klenk H.P."/>
            <person name="Kyrpides N.C."/>
        </authorList>
    </citation>
    <scope>NUCLEOTIDE SEQUENCE [LARGE SCALE GENOMIC DNA]</scope>
    <source>
        <strain evidence="6">DSM 11293 / JCM 15392 / SEBR 4228</strain>
    </source>
</reference>
<organism evidence="5 6">
    <name type="scientific">Sediminispirochaeta smaragdinae (strain DSM 11293 / JCM 15392 / SEBR 4228)</name>
    <name type="common">Spirochaeta smaragdinae</name>
    <dbReference type="NCBI Taxonomy" id="573413"/>
    <lineage>
        <taxon>Bacteria</taxon>
        <taxon>Pseudomonadati</taxon>
        <taxon>Spirochaetota</taxon>
        <taxon>Spirochaetia</taxon>
        <taxon>Spirochaetales</taxon>
        <taxon>Spirochaetaceae</taxon>
        <taxon>Sediminispirochaeta</taxon>
    </lineage>
</organism>
<dbReference type="HOGENOM" id="CLU_2481744_0_0_12"/>
<dbReference type="PANTHER" id="PTHR43537:SF24">
    <property type="entry name" value="GLUCONATE OPERON TRANSCRIPTIONAL REPRESSOR"/>
    <property type="match status" value="1"/>
</dbReference>
<dbReference type="AlphaFoldDB" id="E1R6A2"/>
<protein>
    <submittedName>
        <fullName evidence="5">GntR domain protein</fullName>
    </submittedName>
</protein>
<dbReference type="STRING" id="573413.Spirs_1741"/>